<gene>
    <name evidence="2" type="ORF">FMM02_08335</name>
</gene>
<dbReference type="AlphaFoldDB" id="A0A516ISU1"/>
<dbReference type="KEGG" id="sxa:FMM02_08335"/>
<dbReference type="Proteomes" id="UP000321857">
    <property type="component" value="Chromosome"/>
</dbReference>
<keyword evidence="3" id="KW-1185">Reference proteome</keyword>
<feature type="transmembrane region" description="Helical" evidence="1">
    <location>
        <begin position="78"/>
        <end position="97"/>
    </location>
</feature>
<evidence type="ECO:0000256" key="1">
    <source>
        <dbReference type="SAM" id="Phobius"/>
    </source>
</evidence>
<feature type="transmembrane region" description="Helical" evidence="1">
    <location>
        <begin position="39"/>
        <end position="57"/>
    </location>
</feature>
<evidence type="ECO:0000313" key="2">
    <source>
        <dbReference type="EMBL" id="QDP19961.1"/>
    </source>
</evidence>
<keyword evidence="1" id="KW-0472">Membrane</keyword>
<dbReference type="RefSeq" id="WP_147494410.1">
    <property type="nucleotide sequence ID" value="NZ_CP041659.1"/>
</dbReference>
<organism evidence="2 3">
    <name type="scientific">Sphingomonas xanthus</name>
    <dbReference type="NCBI Taxonomy" id="2594473"/>
    <lineage>
        <taxon>Bacteria</taxon>
        <taxon>Pseudomonadati</taxon>
        <taxon>Pseudomonadota</taxon>
        <taxon>Alphaproteobacteria</taxon>
        <taxon>Sphingomonadales</taxon>
        <taxon>Sphingomonadaceae</taxon>
        <taxon>Sphingomonas</taxon>
    </lineage>
</organism>
<dbReference type="EMBL" id="CP041659">
    <property type="protein sequence ID" value="QDP19961.1"/>
    <property type="molecule type" value="Genomic_DNA"/>
</dbReference>
<keyword evidence="1" id="KW-1133">Transmembrane helix</keyword>
<name>A0A516ISU1_9SPHN</name>
<reference evidence="2 3" key="1">
    <citation type="submission" date="2019-07" db="EMBL/GenBank/DDBJ databases">
        <title>Sphingomonas AE3 Genome sequencing and assembly.</title>
        <authorList>
            <person name="Kim H."/>
        </authorList>
    </citation>
    <scope>NUCLEOTIDE SEQUENCE [LARGE SCALE GENOMIC DNA]</scope>
    <source>
        <strain evidence="2 3">AE3</strain>
    </source>
</reference>
<accession>A0A516ISU1</accession>
<feature type="transmembrane region" description="Helical" evidence="1">
    <location>
        <begin position="279"/>
        <end position="299"/>
    </location>
</feature>
<keyword evidence="1" id="KW-0812">Transmembrane</keyword>
<feature type="transmembrane region" description="Helical" evidence="1">
    <location>
        <begin position="14"/>
        <end position="33"/>
    </location>
</feature>
<feature type="transmembrane region" description="Helical" evidence="1">
    <location>
        <begin position="252"/>
        <end position="273"/>
    </location>
</feature>
<sequence>MNWDRLKQLFGREYLPMIALIAMWAVIVVAIGHADAARLLAAITFIRAAQMLTRLSTASLMRKRIRASRDVRRQAKRLATEFQLMALIAALLTVAAISEGLKAVGQYELATYLPFVAIGMPARYIRQADVKTASRYFRLALSGSGLVMVSIGWAAGLTGLAMAFAFGAREWIAYMVMRLWPKPPFVPRRHIAEPLTFAEVAMNSAVVSRRMLTYRLSKTLLAAFGPFGNMAARTGRELKWHRKIEPYLPHHLGGFILFTVVTLGGGAMLATYIDEPAAMIAAAAMWQVGMATFNVVLLWRWLPERPEEVDDEDDDD</sequence>
<dbReference type="OrthoDB" id="7556348at2"/>
<proteinExistence type="predicted"/>
<feature type="transmembrane region" description="Helical" evidence="1">
    <location>
        <begin position="146"/>
        <end position="168"/>
    </location>
</feature>
<evidence type="ECO:0000313" key="3">
    <source>
        <dbReference type="Proteomes" id="UP000321857"/>
    </source>
</evidence>
<protein>
    <submittedName>
        <fullName evidence="2">Uncharacterized protein</fullName>
    </submittedName>
</protein>